<organism evidence="3 4">
    <name type="scientific">Enterovibrio coralii</name>
    <dbReference type="NCBI Taxonomy" id="294935"/>
    <lineage>
        <taxon>Bacteria</taxon>
        <taxon>Pseudomonadati</taxon>
        <taxon>Pseudomonadota</taxon>
        <taxon>Gammaproteobacteria</taxon>
        <taxon>Vibrionales</taxon>
        <taxon>Vibrionaceae</taxon>
        <taxon>Enterovibrio</taxon>
    </lineage>
</organism>
<evidence type="ECO:0000313" key="3">
    <source>
        <dbReference type="EMBL" id="KXF83127.1"/>
    </source>
</evidence>
<evidence type="ECO:0000256" key="1">
    <source>
        <dbReference type="SAM" id="SignalP"/>
    </source>
</evidence>
<protein>
    <recommendedName>
        <fullName evidence="2">Retropepsin-like aspartic endopeptidase domain-containing protein</fullName>
    </recommendedName>
</protein>
<keyword evidence="4" id="KW-1185">Reference proteome</keyword>
<dbReference type="Proteomes" id="UP000070529">
    <property type="component" value="Unassembled WGS sequence"/>
</dbReference>
<feature type="domain" description="Retropepsin-like aspartic endopeptidase" evidence="2">
    <location>
        <begin position="38"/>
        <end position="172"/>
    </location>
</feature>
<dbReference type="PANTHER" id="PTHR38037:SF2">
    <property type="entry name" value="ATP-DEPENDENT ZINC PROTEASE DOMAIN-CONTAINING PROTEIN-RELATED"/>
    <property type="match status" value="1"/>
</dbReference>
<feature type="chain" id="PRO_5007465849" description="Retropepsin-like aspartic endopeptidase domain-containing protein" evidence="1">
    <location>
        <begin position="21"/>
        <end position="178"/>
    </location>
</feature>
<dbReference type="SUPFAM" id="SSF50630">
    <property type="entry name" value="Acid proteases"/>
    <property type="match status" value="1"/>
</dbReference>
<keyword evidence="1" id="KW-0732">Signal</keyword>
<evidence type="ECO:0000259" key="2">
    <source>
        <dbReference type="Pfam" id="PF05618"/>
    </source>
</evidence>
<dbReference type="STRING" id="294935.ATN88_05295"/>
<dbReference type="EMBL" id="LNTY01000006">
    <property type="protein sequence ID" value="KXF83127.1"/>
    <property type="molecule type" value="Genomic_DNA"/>
</dbReference>
<dbReference type="OrthoDB" id="8546610at2"/>
<name>A0A135ICD3_9GAMM</name>
<dbReference type="AlphaFoldDB" id="A0A135ICD3"/>
<dbReference type="InterPro" id="IPR008503">
    <property type="entry name" value="Asp_endopeptidase"/>
</dbReference>
<dbReference type="RefSeq" id="WP_067410786.1">
    <property type="nucleotide sequence ID" value="NZ_LNTY01000006.1"/>
</dbReference>
<dbReference type="Pfam" id="PF05618">
    <property type="entry name" value="Zn_protease"/>
    <property type="match status" value="1"/>
</dbReference>
<dbReference type="PANTHER" id="PTHR38037">
    <property type="entry name" value="ZN_PROTEASE DOMAIN-CONTAINING PROTEIN"/>
    <property type="match status" value="1"/>
</dbReference>
<reference evidence="3 4" key="1">
    <citation type="submission" date="2015-11" db="EMBL/GenBank/DDBJ databases">
        <title>Genomic Taxonomy of the Vibrionaceae.</title>
        <authorList>
            <person name="Gomez-Gil B."/>
            <person name="Enciso-Ibarra J."/>
        </authorList>
    </citation>
    <scope>NUCLEOTIDE SEQUENCE [LARGE SCALE GENOMIC DNA]</scope>
    <source>
        <strain evidence="3 4">CAIM 912</strain>
    </source>
</reference>
<accession>A0A135ICD3</accession>
<evidence type="ECO:0000313" key="4">
    <source>
        <dbReference type="Proteomes" id="UP000070529"/>
    </source>
</evidence>
<proteinExistence type="predicted"/>
<feature type="signal peptide" evidence="1">
    <location>
        <begin position="1"/>
        <end position="20"/>
    </location>
</feature>
<dbReference type="InterPro" id="IPR021109">
    <property type="entry name" value="Peptidase_aspartic_dom_sf"/>
</dbReference>
<sequence>MKYKFVAFFFMLCLSPLSFAASNADTQHYEHAPDGKLIMGEQEWVKVDPVGEVLKARVDTGATTSSISAIDIESFEKDGEKWVKFRLAHGGRESREIERPVVRTVRIIQSSAEGYDRRYVVQLPITIGDVTEKTQFTLRDRQHLIFPVLLGRSYLKGTAMVDVSRKFVQPKPELEGHQ</sequence>
<comment type="caution">
    <text evidence="3">The sequence shown here is derived from an EMBL/GenBank/DDBJ whole genome shotgun (WGS) entry which is preliminary data.</text>
</comment>
<dbReference type="Gene3D" id="2.40.70.10">
    <property type="entry name" value="Acid Proteases"/>
    <property type="match status" value="1"/>
</dbReference>
<gene>
    <name evidence="3" type="ORF">ATN88_05295</name>
</gene>